<dbReference type="PROSITE" id="PS00606">
    <property type="entry name" value="KS3_1"/>
    <property type="match status" value="1"/>
</dbReference>
<dbReference type="InterPro" id="IPR009081">
    <property type="entry name" value="PP-bd_ACP"/>
</dbReference>
<dbReference type="Pfam" id="PF08659">
    <property type="entry name" value="KR"/>
    <property type="match status" value="1"/>
</dbReference>
<dbReference type="Proteomes" id="UP000465221">
    <property type="component" value="Unassembled WGS sequence"/>
</dbReference>
<reference evidence="12 15" key="2">
    <citation type="submission" date="2020-01" db="EMBL/GenBank/DDBJ databases">
        <title>Draft genome sequence of Aspergillus udagawae IFM 46972.</title>
        <authorList>
            <person name="Takahashi H."/>
            <person name="Yaguchi T."/>
        </authorList>
    </citation>
    <scope>NUCLEOTIDE SEQUENCE [LARGE SCALE GENOMIC DNA]</scope>
    <source>
        <strain evidence="12 15">IFM 46972</strain>
    </source>
</reference>
<feature type="domain" description="PKS/mFAS DH" evidence="11">
    <location>
        <begin position="999"/>
        <end position="1315"/>
    </location>
</feature>
<dbReference type="InterPro" id="IPR014030">
    <property type="entry name" value="Ketoacyl_synth_N"/>
</dbReference>
<dbReference type="PROSITE" id="PS50075">
    <property type="entry name" value="CARRIER"/>
    <property type="match status" value="1"/>
</dbReference>
<evidence type="ECO:0000313" key="12">
    <source>
        <dbReference type="EMBL" id="GFF52270.1"/>
    </source>
</evidence>
<dbReference type="Pfam" id="PF08240">
    <property type="entry name" value="ADH_N"/>
    <property type="match status" value="1"/>
</dbReference>
<dbReference type="SUPFAM" id="SSF55048">
    <property type="entry name" value="Probable ACP-binding domain of malonyl-CoA ACP transacylase"/>
    <property type="match status" value="1"/>
</dbReference>
<dbReference type="Gene3D" id="3.90.180.10">
    <property type="entry name" value="Medium-chain alcohol dehydrogenases, catalytic domain"/>
    <property type="match status" value="1"/>
</dbReference>
<name>A0A8E0UXZ5_9EURO</name>
<dbReference type="InterPro" id="IPR020806">
    <property type="entry name" value="PKS_PP-bd"/>
</dbReference>
<dbReference type="Pfam" id="PF13602">
    <property type="entry name" value="ADH_zinc_N_2"/>
    <property type="match status" value="1"/>
</dbReference>
<evidence type="ECO:0000259" key="10">
    <source>
        <dbReference type="PROSITE" id="PS52004"/>
    </source>
</evidence>
<evidence type="ECO:0000256" key="7">
    <source>
        <dbReference type="ARBA" id="ARBA00023315"/>
    </source>
</evidence>
<dbReference type="Gene3D" id="3.10.129.110">
    <property type="entry name" value="Polyketide synthase dehydratase"/>
    <property type="match status" value="1"/>
</dbReference>
<dbReference type="InterPro" id="IPR016039">
    <property type="entry name" value="Thiolase-like"/>
</dbReference>
<dbReference type="InterPro" id="IPR013154">
    <property type="entry name" value="ADH-like_N"/>
</dbReference>
<dbReference type="InterPro" id="IPR036291">
    <property type="entry name" value="NAD(P)-bd_dom_sf"/>
</dbReference>
<dbReference type="PANTHER" id="PTHR43775">
    <property type="entry name" value="FATTY ACID SYNTHASE"/>
    <property type="match status" value="1"/>
</dbReference>
<reference evidence="13" key="3">
    <citation type="submission" date="2021-01" db="EMBL/GenBank/DDBJ databases">
        <title>Pan-genome distribution and transcriptional activeness of fungal secondary metabolism genes in Aspergillus section Fumigati.</title>
        <authorList>
            <person name="Takahashi H."/>
            <person name="Umemura M."/>
            <person name="Ninomiya A."/>
            <person name="Kusuya Y."/>
            <person name="Urayama S."/>
            <person name="Shimizu M."/>
            <person name="Watanabe A."/>
            <person name="Kamei K."/>
            <person name="Yaguchi T."/>
            <person name="Hagiwara D."/>
        </authorList>
    </citation>
    <scope>NUCLEOTIDE SEQUENCE</scope>
    <source>
        <strain evidence="13">IFM 46973</strain>
    </source>
</reference>
<keyword evidence="1" id="KW-0596">Phosphopantetheine</keyword>
<keyword evidence="5" id="KW-0560">Oxidoreductase</keyword>
<keyword evidence="2" id="KW-0597">Phosphoprotein</keyword>
<feature type="active site" description="Proton donor; for dehydratase activity" evidence="8">
    <location>
        <position position="1226"/>
    </location>
</feature>
<organism evidence="13 14">
    <name type="scientific">Aspergillus udagawae</name>
    <dbReference type="NCBI Taxonomy" id="91492"/>
    <lineage>
        <taxon>Eukaryota</taxon>
        <taxon>Fungi</taxon>
        <taxon>Dikarya</taxon>
        <taxon>Ascomycota</taxon>
        <taxon>Pezizomycotina</taxon>
        <taxon>Eurotiomycetes</taxon>
        <taxon>Eurotiomycetidae</taxon>
        <taxon>Eurotiales</taxon>
        <taxon>Aspergillaceae</taxon>
        <taxon>Aspergillus</taxon>
        <taxon>Aspergillus subgen. Fumigati</taxon>
    </lineage>
</organism>
<dbReference type="Gene3D" id="3.40.47.10">
    <property type="match status" value="1"/>
</dbReference>
<dbReference type="InterPro" id="IPR014043">
    <property type="entry name" value="Acyl_transferase_dom"/>
</dbReference>
<dbReference type="InterPro" id="IPR013217">
    <property type="entry name" value="Methyltransf_12"/>
</dbReference>
<dbReference type="SUPFAM" id="SSF47336">
    <property type="entry name" value="ACP-like"/>
    <property type="match status" value="1"/>
</dbReference>
<dbReference type="Pfam" id="PF02801">
    <property type="entry name" value="Ketoacyl-synt_C"/>
    <property type="match status" value="1"/>
</dbReference>
<dbReference type="PROSITE" id="PS00012">
    <property type="entry name" value="PHOSPHOPANTETHEINE"/>
    <property type="match status" value="1"/>
</dbReference>
<dbReference type="GO" id="GO:0004315">
    <property type="term" value="F:3-oxoacyl-[acyl-carrier-protein] synthase activity"/>
    <property type="evidence" value="ECO:0007669"/>
    <property type="project" value="InterPro"/>
</dbReference>
<dbReference type="InterPro" id="IPR036736">
    <property type="entry name" value="ACP-like_sf"/>
</dbReference>
<dbReference type="InterPro" id="IPR006162">
    <property type="entry name" value="Ppantetheine_attach_site"/>
</dbReference>
<feature type="region of interest" description="C-terminal hotdog fold" evidence="8">
    <location>
        <begin position="1161"/>
        <end position="1315"/>
    </location>
</feature>
<evidence type="ECO:0000256" key="4">
    <source>
        <dbReference type="ARBA" id="ARBA00022857"/>
    </source>
</evidence>
<evidence type="ECO:0000256" key="6">
    <source>
        <dbReference type="ARBA" id="ARBA00023268"/>
    </source>
</evidence>
<evidence type="ECO:0000313" key="15">
    <source>
        <dbReference type="Proteomes" id="UP000465221"/>
    </source>
</evidence>
<dbReference type="Pfam" id="PF21089">
    <property type="entry name" value="PKS_DH_N"/>
    <property type="match status" value="1"/>
</dbReference>
<dbReference type="InterPro" id="IPR001227">
    <property type="entry name" value="Ac_transferase_dom_sf"/>
</dbReference>
<dbReference type="SMART" id="SM00825">
    <property type="entry name" value="PKS_KS"/>
    <property type="match status" value="1"/>
</dbReference>
<dbReference type="GO" id="GO:0016491">
    <property type="term" value="F:oxidoreductase activity"/>
    <property type="evidence" value="ECO:0007669"/>
    <property type="project" value="UniProtKB-KW"/>
</dbReference>
<dbReference type="RefSeq" id="XP_043143196.1">
    <property type="nucleotide sequence ID" value="XM_043287261.1"/>
</dbReference>
<proteinExistence type="predicted"/>
<dbReference type="PROSITE" id="PS52019">
    <property type="entry name" value="PKS_MFAS_DH"/>
    <property type="match status" value="1"/>
</dbReference>
<dbReference type="InterPro" id="IPR020843">
    <property type="entry name" value="ER"/>
</dbReference>
<evidence type="ECO:0000256" key="2">
    <source>
        <dbReference type="ARBA" id="ARBA00022553"/>
    </source>
</evidence>
<dbReference type="InterPro" id="IPR016035">
    <property type="entry name" value="Acyl_Trfase/lysoPLipase"/>
</dbReference>
<dbReference type="InterPro" id="IPR032821">
    <property type="entry name" value="PKS_assoc"/>
</dbReference>
<dbReference type="Pfam" id="PF00109">
    <property type="entry name" value="ketoacyl-synt"/>
    <property type="match status" value="1"/>
</dbReference>
<keyword evidence="3" id="KW-0808">Transferase</keyword>
<gene>
    <name evidence="13" type="ORF">Aud_001772</name>
    <name evidence="12" type="ORF">IFM46972_09495</name>
</gene>
<dbReference type="Gene3D" id="1.10.1200.10">
    <property type="entry name" value="ACP-like"/>
    <property type="match status" value="1"/>
</dbReference>
<dbReference type="SUPFAM" id="SSF53335">
    <property type="entry name" value="S-adenosyl-L-methionine-dependent methyltransferases"/>
    <property type="match status" value="1"/>
</dbReference>
<dbReference type="Pfam" id="PF08242">
    <property type="entry name" value="Methyltransf_12"/>
    <property type="match status" value="1"/>
</dbReference>
<dbReference type="InterPro" id="IPR049900">
    <property type="entry name" value="PKS_mFAS_DH"/>
</dbReference>
<dbReference type="SUPFAM" id="SSF50129">
    <property type="entry name" value="GroES-like"/>
    <property type="match status" value="1"/>
</dbReference>
<dbReference type="EMBL" id="BBXM02000001">
    <property type="protein sequence ID" value="GIC85930.1"/>
    <property type="molecule type" value="Genomic_DNA"/>
</dbReference>
<protein>
    <submittedName>
        <fullName evidence="12">Lovastatin nonaketide synthase</fullName>
    </submittedName>
    <submittedName>
        <fullName evidence="13">Type I iterative polyketide synthase</fullName>
    </submittedName>
</protein>
<keyword evidence="4" id="KW-0521">NADP</keyword>
<evidence type="ECO:0000259" key="11">
    <source>
        <dbReference type="PROSITE" id="PS52019"/>
    </source>
</evidence>
<dbReference type="Pfam" id="PF23297">
    <property type="entry name" value="ACP_SdgA_C"/>
    <property type="match status" value="1"/>
</dbReference>
<dbReference type="PROSITE" id="PS52004">
    <property type="entry name" value="KS3_2"/>
    <property type="match status" value="1"/>
</dbReference>
<dbReference type="InterPro" id="IPR020841">
    <property type="entry name" value="PKS_Beta-ketoAc_synthase_dom"/>
</dbReference>
<dbReference type="CDD" id="cd05195">
    <property type="entry name" value="enoyl_red"/>
    <property type="match status" value="1"/>
</dbReference>
<dbReference type="InterPro" id="IPR049552">
    <property type="entry name" value="PKS_DH_N"/>
</dbReference>
<dbReference type="SMART" id="SM00823">
    <property type="entry name" value="PKS_PP"/>
    <property type="match status" value="1"/>
</dbReference>
<accession>A0A8E0UXZ5</accession>
<dbReference type="Pfam" id="PF23114">
    <property type="entry name" value="NAD-bd_HRPKS_sdrA"/>
    <property type="match status" value="1"/>
</dbReference>
<evidence type="ECO:0000256" key="1">
    <source>
        <dbReference type="ARBA" id="ARBA00022450"/>
    </source>
</evidence>
<dbReference type="CDD" id="cd02440">
    <property type="entry name" value="AdoMet_MTases"/>
    <property type="match status" value="1"/>
</dbReference>
<dbReference type="SMART" id="SM00822">
    <property type="entry name" value="PKS_KR"/>
    <property type="match status" value="1"/>
</dbReference>
<feature type="active site" description="Proton acceptor; for dehydratase activity" evidence="8">
    <location>
        <position position="1031"/>
    </location>
</feature>
<feature type="domain" description="Ketosynthase family 3 (KS3)" evidence="10">
    <location>
        <begin position="33"/>
        <end position="458"/>
    </location>
</feature>
<feature type="domain" description="Carrier" evidence="9">
    <location>
        <begin position="2528"/>
        <end position="2605"/>
    </location>
</feature>
<dbReference type="InterPro" id="IPR020807">
    <property type="entry name" value="PKS_DH"/>
</dbReference>
<evidence type="ECO:0000313" key="13">
    <source>
        <dbReference type="EMBL" id="GIC85930.1"/>
    </source>
</evidence>
<dbReference type="InterPro" id="IPR042104">
    <property type="entry name" value="PKS_dehydratase_sf"/>
</dbReference>
<dbReference type="EMBL" id="BLKC01000095">
    <property type="protein sequence ID" value="GFF52270.1"/>
    <property type="molecule type" value="Genomic_DNA"/>
</dbReference>
<dbReference type="InterPro" id="IPR050091">
    <property type="entry name" value="PKS_NRPS_Biosynth_Enz"/>
</dbReference>
<evidence type="ECO:0000259" key="9">
    <source>
        <dbReference type="PROSITE" id="PS50075"/>
    </source>
</evidence>
<dbReference type="FunFam" id="3.40.47.10:FF:000019">
    <property type="entry name" value="Polyketide synthase type I"/>
    <property type="match status" value="1"/>
</dbReference>
<dbReference type="InterPro" id="IPR014031">
    <property type="entry name" value="Ketoacyl_synth_C"/>
</dbReference>
<dbReference type="InterPro" id="IPR011032">
    <property type="entry name" value="GroES-like_sf"/>
</dbReference>
<dbReference type="Gene3D" id="3.40.50.150">
    <property type="entry name" value="Vaccinia Virus protein VP39"/>
    <property type="match status" value="1"/>
</dbReference>
<dbReference type="GO" id="GO:0006633">
    <property type="term" value="P:fatty acid biosynthetic process"/>
    <property type="evidence" value="ECO:0007669"/>
    <property type="project" value="InterPro"/>
</dbReference>
<dbReference type="SMART" id="SM00829">
    <property type="entry name" value="PKS_ER"/>
    <property type="match status" value="1"/>
</dbReference>
<dbReference type="SUPFAM" id="SSF53901">
    <property type="entry name" value="Thiolase-like"/>
    <property type="match status" value="1"/>
</dbReference>
<dbReference type="PANTHER" id="PTHR43775:SF29">
    <property type="entry name" value="ASPERFURANONE POLYKETIDE SYNTHASE AFOG-RELATED"/>
    <property type="match status" value="1"/>
</dbReference>
<dbReference type="GO" id="GO:0031177">
    <property type="term" value="F:phosphopantetheine binding"/>
    <property type="evidence" value="ECO:0007669"/>
    <property type="project" value="InterPro"/>
</dbReference>
<dbReference type="InterPro" id="IPR016036">
    <property type="entry name" value="Malonyl_transacylase_ACP-bd"/>
</dbReference>
<dbReference type="InterPro" id="IPR049551">
    <property type="entry name" value="PKS_DH_C"/>
</dbReference>
<evidence type="ECO:0000256" key="3">
    <source>
        <dbReference type="ARBA" id="ARBA00022679"/>
    </source>
</evidence>
<dbReference type="Pfam" id="PF00698">
    <property type="entry name" value="Acyl_transf_1"/>
    <property type="match status" value="1"/>
</dbReference>
<dbReference type="GO" id="GO:0030639">
    <property type="term" value="P:polyketide biosynthetic process"/>
    <property type="evidence" value="ECO:0007669"/>
    <property type="project" value="UniProtKB-ARBA"/>
</dbReference>
<dbReference type="SUPFAM" id="SSF52151">
    <property type="entry name" value="FabD/lysophospholipase-like"/>
    <property type="match status" value="1"/>
</dbReference>
<dbReference type="Gene3D" id="3.40.366.10">
    <property type="entry name" value="Malonyl-Coenzyme A Acyl Carrier Protein, domain 2"/>
    <property type="match status" value="1"/>
</dbReference>
<sequence length="2617" mass="287549">MAPYLSDPDMPHTIGTNGVSPRNMAAITAKDALEPIAIIGIGGRFPGEATNPEKLWDLICKGQSAMSEVPKDRFNIDAFYHPHAERQGTMNVRGGHYMQEDVACFDAPFFSITPQEANAMDPQQRLALEVAYESLENAGLRIEDVAGSPMACFMASFTRDYANLRSHDAEDIPKYEGTGNGAALISNRISWFFDLKGPSLSLDTACSSSLVALHLACQSLRSGESKTALVGGINLLLMPEMQIAMTSLHFLSPDSKCQAFDHKANGYSRGEGAAVITLKPLADALRDNNVIRAVIRGTGVNQDGKTPGITLPSAEAQEELIRTTYQSAGLDFSETSYFEAHGTGTPAGDPLEASAIGATFGASRSKDNPIPIGSIKTNIGHMEGASGLAGLIKSVYALEKGIIPPNLWFEKPNPRIPMTDWNITIPTKLTYWPTQGLRRASVNSFGYGGTNAHCILDDAYNYLTSRGLKGAHRTVVDSRIEDLETLSDLLSTSSQDSTWSKVDGNESDRTSYSTTPLEIAKIAPAPKLFYWSSHEQNGVERTSKALLTYLLDKTRGELPEDFLDSLVYTLSECRSRLSWKTYAVASTVEELVSILEQGVPKALRASQVPSLGFIFTGQGAQWYAMGRELLCYATFRQSLEAATAYLESEGCTWNLFLEFVRDKDTSCINKAAISQATCTALQVALVDLLAEWNIRPTAVIGHSSGEIAAAYAKGAISREDAWKIAYHRGRLSNTITRDGGMMAVGLGQDAIQPYLDKVTDGEVVVACINSPSNVTLSGDSAAITQVQEMLEGSKVFARRLNVKTAYHSPHIKAIADEYRRALQNIRTLKAGDTGAVMFSSVTGKPINADELGPDYWVDNMISPVNFLQAVSTAVSYSTRKRRTARKEAFINVLLEVGPHAALQGPIKQILQHEKTKTPIPYVSVLSRGNDATRTALEALGKLNQHGYPADLTMANTPGKRATLPVPLTDLPPFAWNHMQRYWYESPISVAYRQRKLPRHDLLGALSEHCSDLEPSWRNYLRVAEMPWIEHHKVQSSILYPLSGMMVMAIEGIRQISDKSKEIEGFQLRDVAVGTAMVVPADEPIETKLQFRPWRMGSRLPDAYWKEFTISCRTRQGVWSQHCSGLISVKYKKAANTTFTDEELEAKDRHRAEYHRLANAGFKPDDPRQVYAAMAELGLQWGPSFTTLVHISSGDYEAHCMLEVPDTKKYMPENFEYPHVIHPACLDGFVQMMIPASTPTGVQLDRAKIPRFIESLYISAKVPNAPGTRFYGYSKSKPYGFNESIAMVAASTSEWEEPFIVIEGCRNISLETMTESLAAETITKSLRKLGAHPTWDIDLEHLPLDRAVELLGRYGQEVPDADSEVIQTLELASFILCKRVLRQFGPDDSQTFAHHHRIFYEYMQHQYELATQGKLNCQRSIPNVDWLNTTDSFEEEVLARAAASTVDGKLMCRLGADYDKILRGELEPLQLMREDDLLTQYYRNGIGVNKWNPIIAKYVQLLSHKKDLKILEVGAGTGGTTSVVLEALGNRHDTSMRLQSYTFTDISSGFFEKASEEFAPWAPFLQYKVLNIEKDAGAQGMPMGEYDLVIANNVLHATSSISACLKNCRNMLKPGGVLLLGELTCTLARIPMIFGTLPGWWMGENDGRKYGPRLSEKEWEEALRQAGFSGLDMCFRDHKVEEEYSVSLMLSSAVPETPAPGLPEKAVLVHPSQPAPSVTSLCSKLIEALTAKGTRAELVSAEDLDQHELAGKTCISFLEADTPLLYQASQDEFEAVKRMILQSESTLWLTRGAAMESSSPESNIIAGLGRTIRGEIPHMQLTTLDLDPAIGIDDPATVLAINSVLQSGMEAKNDEHPDWEYALRNGMIHTVRLDPDAPVNEMLSSITETPDAVPMSFKQPGRPLALAIKSPGMLDTFQFVNDEEYSQPLSPGQVEIAVKAVGMNFHDVMIAMGQIADTDLGVECSGIVTRVGSKVTKYKVGDRVITFRLGCFRNFLRNPEEMFQKIPDSMSFEDAASIPCIYSTVYYSLFDVAHLQQGESVLIHAAAGGLGQAAIILCQYIGAEIFVTVSSETKKRFLVEEYGIAEDHIFNSRDLSFAQGIKRMTNGKGVDVVLNSLAGEALRQSWLAVAPFGRFIELGKKDIVGNTGIDMAPFMNNIRFCGVNMLSVYRDNIPLFGRIIADMMRMVSEGIIRPVKPLKVFNFSQIEEVFRIMQTGKHIGKMVLQANDDDLVPVVPQKARPAQLAADATYLIPGGLGGLGRSLAQRMADQGARNLIFTSRSGDKRPEAKKLLANLRAQGVHVKAYACDISDASQLDTVLQEAAVEFPPIRGVVTCAMHLQDVFFENMTVEDYHAAIRPKVQATRNLHDLLPKDLDFFICLSSVGGIVGSRGQGNYNAGNTYQDAICHHRRALGLNATSINLGVVLGVGITAERGEILSYLKTGAMIGVREQEVLALIEAAMNNSTPTQVVAGLATGGLLNQNGHDEPYWFGDGRFSHMRIFDTQEFTVSSEDAGQGLHESLAAAQTMGEASDVVCRALMQKLAKAMMMELEDLDASRPANSYGVDSLVAVEVRAWVFKEAKSDVSVFDILSNDPLTALAAKIAAKSSLLSPTVQREEE</sequence>
<dbReference type="GO" id="GO:1901336">
    <property type="term" value="P:lactone biosynthetic process"/>
    <property type="evidence" value="ECO:0007669"/>
    <property type="project" value="UniProtKB-ARBA"/>
</dbReference>
<keyword evidence="6" id="KW-0511">Multifunctional enzyme</keyword>
<dbReference type="InterPro" id="IPR013968">
    <property type="entry name" value="PKS_KR"/>
</dbReference>
<dbReference type="Pfam" id="PF14765">
    <property type="entry name" value="PS-DH"/>
    <property type="match status" value="1"/>
</dbReference>
<dbReference type="InterPro" id="IPR018201">
    <property type="entry name" value="Ketoacyl_synth_AS"/>
</dbReference>
<evidence type="ECO:0000256" key="8">
    <source>
        <dbReference type="PROSITE-ProRule" id="PRU01363"/>
    </source>
</evidence>
<dbReference type="FunFam" id="3.40.50.720:FF:000209">
    <property type="entry name" value="Polyketide synthase Pks12"/>
    <property type="match status" value="1"/>
</dbReference>
<feature type="region of interest" description="N-terminal hotdog fold" evidence="8">
    <location>
        <begin position="999"/>
        <end position="1133"/>
    </location>
</feature>
<keyword evidence="7" id="KW-0012">Acyltransferase</keyword>
<dbReference type="GO" id="GO:0004312">
    <property type="term" value="F:fatty acid synthase activity"/>
    <property type="evidence" value="ECO:0007669"/>
    <property type="project" value="TreeGrafter"/>
</dbReference>
<dbReference type="InterPro" id="IPR029063">
    <property type="entry name" value="SAM-dependent_MTases_sf"/>
</dbReference>
<dbReference type="SMART" id="SM00827">
    <property type="entry name" value="PKS_AT"/>
    <property type="match status" value="1"/>
</dbReference>
<dbReference type="SMART" id="SM00826">
    <property type="entry name" value="PKS_DH"/>
    <property type="match status" value="1"/>
</dbReference>
<reference evidence="13" key="1">
    <citation type="journal article" date="2015" name="Genome Announc.">
        <title>Draft Genome Sequence of the Pathogenic Filamentous Fungus Aspergillus udagawae Strain IFM 46973T.</title>
        <authorList>
            <person name="Kusuya Y."/>
            <person name="Takahashi-Nakaguchi A."/>
            <person name="Takahashi H."/>
            <person name="Yaguchi T."/>
        </authorList>
    </citation>
    <scope>NUCLEOTIDE SEQUENCE</scope>
    <source>
        <strain evidence="13">IFM 46973</strain>
    </source>
</reference>
<evidence type="ECO:0000313" key="14">
    <source>
        <dbReference type="Proteomes" id="UP000036893"/>
    </source>
</evidence>
<evidence type="ECO:0000256" key="5">
    <source>
        <dbReference type="ARBA" id="ARBA00023002"/>
    </source>
</evidence>
<dbReference type="Pfam" id="PF16197">
    <property type="entry name" value="KAsynt_C_assoc"/>
    <property type="match status" value="1"/>
</dbReference>
<dbReference type="CDD" id="cd00833">
    <property type="entry name" value="PKS"/>
    <property type="match status" value="1"/>
</dbReference>
<dbReference type="Gene3D" id="3.40.50.720">
    <property type="entry name" value="NAD(P)-binding Rossmann-like Domain"/>
    <property type="match status" value="3"/>
</dbReference>
<dbReference type="InterPro" id="IPR056501">
    <property type="entry name" value="NAD-bd_HRPKS_sdrA"/>
</dbReference>
<dbReference type="InterPro" id="IPR057326">
    <property type="entry name" value="KR_dom"/>
</dbReference>
<dbReference type="SUPFAM" id="SSF51735">
    <property type="entry name" value="NAD(P)-binding Rossmann-fold domains"/>
    <property type="match status" value="3"/>
</dbReference>
<dbReference type="GeneID" id="66989248"/>
<comment type="caution">
    <text evidence="13">The sequence shown here is derived from an EMBL/GenBank/DDBJ whole genome shotgun (WGS) entry which is preliminary data.</text>
</comment>
<dbReference type="Proteomes" id="UP000036893">
    <property type="component" value="Unassembled WGS sequence"/>
</dbReference>